<dbReference type="AlphaFoldDB" id="A0A0A9U7P7"/>
<reference evidence="1" key="1">
    <citation type="submission" date="2014-09" db="EMBL/GenBank/DDBJ databases">
        <authorList>
            <person name="Magalhaes I.L.F."/>
            <person name="Oliveira U."/>
            <person name="Santos F.R."/>
            <person name="Vidigal T.H.D.A."/>
            <person name="Brescovit A.D."/>
            <person name="Santos A.J."/>
        </authorList>
    </citation>
    <scope>NUCLEOTIDE SEQUENCE</scope>
    <source>
        <tissue evidence="1">Shoot tissue taken approximately 20 cm above the soil surface</tissue>
    </source>
</reference>
<proteinExistence type="predicted"/>
<accession>A0A0A9U7P7</accession>
<evidence type="ECO:0000313" key="1">
    <source>
        <dbReference type="EMBL" id="JAD15711.1"/>
    </source>
</evidence>
<protein>
    <submittedName>
        <fullName evidence="1">Uncharacterized protein</fullName>
    </submittedName>
</protein>
<dbReference type="EMBL" id="GBRH01282184">
    <property type="protein sequence ID" value="JAD15711.1"/>
    <property type="molecule type" value="Transcribed_RNA"/>
</dbReference>
<sequence length="59" mass="6885">MGSSHIGVNKRRTWSGMWFRTLCKLMYLCLASDHRISCSNEIEIKMAATLLQRIRSRAR</sequence>
<organism evidence="1">
    <name type="scientific">Arundo donax</name>
    <name type="common">Giant reed</name>
    <name type="synonym">Donax arundinaceus</name>
    <dbReference type="NCBI Taxonomy" id="35708"/>
    <lineage>
        <taxon>Eukaryota</taxon>
        <taxon>Viridiplantae</taxon>
        <taxon>Streptophyta</taxon>
        <taxon>Embryophyta</taxon>
        <taxon>Tracheophyta</taxon>
        <taxon>Spermatophyta</taxon>
        <taxon>Magnoliopsida</taxon>
        <taxon>Liliopsida</taxon>
        <taxon>Poales</taxon>
        <taxon>Poaceae</taxon>
        <taxon>PACMAD clade</taxon>
        <taxon>Arundinoideae</taxon>
        <taxon>Arundineae</taxon>
        <taxon>Arundo</taxon>
    </lineage>
</organism>
<name>A0A0A9U7P7_ARUDO</name>
<reference evidence="1" key="2">
    <citation type="journal article" date="2015" name="Data Brief">
        <title>Shoot transcriptome of the giant reed, Arundo donax.</title>
        <authorList>
            <person name="Barrero R.A."/>
            <person name="Guerrero F.D."/>
            <person name="Moolhuijzen P."/>
            <person name="Goolsby J.A."/>
            <person name="Tidwell J."/>
            <person name="Bellgard S.E."/>
            <person name="Bellgard M.I."/>
        </authorList>
    </citation>
    <scope>NUCLEOTIDE SEQUENCE</scope>
    <source>
        <tissue evidence="1">Shoot tissue taken approximately 20 cm above the soil surface</tissue>
    </source>
</reference>